<keyword evidence="4 6" id="KW-0238">DNA-binding</keyword>
<evidence type="ECO:0000256" key="6">
    <source>
        <dbReference type="RuleBase" id="RU365089"/>
    </source>
</evidence>
<keyword evidence="3 6" id="KW-0815">Transposition</keyword>
<dbReference type="Proteomes" id="UP000490922">
    <property type="component" value="Unassembled WGS sequence"/>
</dbReference>
<comment type="function">
    <text evidence="1 6">Required for the transposition of the insertion element.</text>
</comment>
<evidence type="ECO:0000256" key="5">
    <source>
        <dbReference type="ARBA" id="ARBA00023172"/>
    </source>
</evidence>
<protein>
    <recommendedName>
        <fullName evidence="6">Mutator family transposase</fullName>
    </recommendedName>
</protein>
<dbReference type="GO" id="GO:0004803">
    <property type="term" value="F:transposase activity"/>
    <property type="evidence" value="ECO:0007669"/>
    <property type="project" value="UniProtKB-UniRule"/>
</dbReference>
<dbReference type="InterPro" id="IPR001207">
    <property type="entry name" value="Transposase_mutator"/>
</dbReference>
<name>A0A7J5ADP9_9FLAO</name>
<dbReference type="OrthoDB" id="9779930at2"/>
<comment type="similarity">
    <text evidence="2 6">Belongs to the transposase mutator family.</text>
</comment>
<keyword evidence="8" id="KW-1185">Reference proteome</keyword>
<dbReference type="EMBL" id="WAEM01000004">
    <property type="protein sequence ID" value="KAB1155675.1"/>
    <property type="molecule type" value="Genomic_DNA"/>
</dbReference>
<dbReference type="GO" id="GO:0003677">
    <property type="term" value="F:DNA binding"/>
    <property type="evidence" value="ECO:0007669"/>
    <property type="project" value="UniProtKB-UniRule"/>
</dbReference>
<evidence type="ECO:0000313" key="7">
    <source>
        <dbReference type="EMBL" id="KAB1155675.1"/>
    </source>
</evidence>
<comment type="caution">
    <text evidence="7">The sequence shown here is derived from an EMBL/GenBank/DDBJ whole genome shotgun (WGS) entry which is preliminary data.</text>
</comment>
<dbReference type="GO" id="GO:0006313">
    <property type="term" value="P:DNA transposition"/>
    <property type="evidence" value="ECO:0007669"/>
    <property type="project" value="UniProtKB-UniRule"/>
</dbReference>
<organism evidence="7 8">
    <name type="scientific">Flavobacterium luteum</name>
    <dbReference type="NCBI Taxonomy" id="2026654"/>
    <lineage>
        <taxon>Bacteria</taxon>
        <taxon>Pseudomonadati</taxon>
        <taxon>Bacteroidota</taxon>
        <taxon>Flavobacteriia</taxon>
        <taxon>Flavobacteriales</taxon>
        <taxon>Flavobacteriaceae</taxon>
        <taxon>Flavobacterium</taxon>
    </lineage>
</organism>
<evidence type="ECO:0000256" key="4">
    <source>
        <dbReference type="ARBA" id="ARBA00023125"/>
    </source>
</evidence>
<sequence>MGKELLEIFAIETKKVAPLVAFENLCKFTEKYKKSYPSLKTLSSDRNVAYFSYLEYPATIQRMNYSTNWIERLNRDYKRVLKMRGAMPSPEAVLFLMGSVAMEKEYKSYNYPVSVFRYVDELKRKVIINK</sequence>
<accession>A0A7J5ADP9</accession>
<keyword evidence="6" id="KW-0814">Transposable element</keyword>
<dbReference type="PANTHER" id="PTHR33217">
    <property type="entry name" value="TRANSPOSASE FOR INSERTION SEQUENCE ELEMENT IS1081"/>
    <property type="match status" value="1"/>
</dbReference>
<evidence type="ECO:0000256" key="3">
    <source>
        <dbReference type="ARBA" id="ARBA00022578"/>
    </source>
</evidence>
<dbReference type="AlphaFoldDB" id="A0A7J5ADP9"/>
<proteinExistence type="inferred from homology"/>
<evidence type="ECO:0000313" key="8">
    <source>
        <dbReference type="Proteomes" id="UP000490922"/>
    </source>
</evidence>
<evidence type="ECO:0000256" key="1">
    <source>
        <dbReference type="ARBA" id="ARBA00002190"/>
    </source>
</evidence>
<dbReference type="PANTHER" id="PTHR33217:SF7">
    <property type="entry name" value="TRANSPOSASE FOR INSERTION SEQUENCE ELEMENT IS1081"/>
    <property type="match status" value="1"/>
</dbReference>
<dbReference type="Pfam" id="PF00872">
    <property type="entry name" value="Transposase_mut"/>
    <property type="match status" value="1"/>
</dbReference>
<gene>
    <name evidence="7" type="ORF">F6464_09120</name>
</gene>
<reference evidence="7 8" key="1">
    <citation type="submission" date="2019-09" db="EMBL/GenBank/DDBJ databases">
        <title>Flavobacterium sp. nov., isolated from glacier ice.</title>
        <authorList>
            <person name="Liu Q."/>
        </authorList>
    </citation>
    <scope>NUCLEOTIDE SEQUENCE [LARGE SCALE GENOMIC DNA]</scope>
    <source>
        <strain evidence="7 8">NBRC 112527</strain>
    </source>
</reference>
<keyword evidence="5 6" id="KW-0233">DNA recombination</keyword>
<evidence type="ECO:0000256" key="2">
    <source>
        <dbReference type="ARBA" id="ARBA00010961"/>
    </source>
</evidence>